<evidence type="ECO:0000313" key="2">
    <source>
        <dbReference type="EMBL" id="KMQ94372.1"/>
    </source>
</evidence>
<dbReference type="GO" id="GO:0005634">
    <property type="term" value="C:nucleus"/>
    <property type="evidence" value="ECO:0007669"/>
    <property type="project" value="TreeGrafter"/>
</dbReference>
<dbReference type="PANTHER" id="PTHR34761">
    <property type="entry name" value="NUCLEOLUS AND NEURAL PROGENITOR PROTEIN"/>
    <property type="match status" value="1"/>
</dbReference>
<comment type="caution">
    <text evidence="2">The sequence shown here is derived from an EMBL/GenBank/DDBJ whole genome shotgun (WGS) entry which is preliminary data.</text>
</comment>
<accession>A0A0J7KV58</accession>
<dbReference type="AlphaFoldDB" id="A0A0J7KV58"/>
<dbReference type="PANTHER" id="PTHR34761:SF1">
    <property type="entry name" value="NUCLEOLUS AND NEURAL PROGENITOR PROTEIN"/>
    <property type="match status" value="1"/>
</dbReference>
<dbReference type="EMBL" id="LBMM01002783">
    <property type="protein sequence ID" value="KMQ94372.1"/>
    <property type="molecule type" value="Genomic_DNA"/>
</dbReference>
<feature type="domain" description="Nucleolus and neural progenitor protein-like N-terminal" evidence="1">
    <location>
        <begin position="3"/>
        <end position="106"/>
    </location>
</feature>
<protein>
    <recommendedName>
        <fullName evidence="1">Nucleolus and neural progenitor protein-like N-terminal domain-containing protein</fullName>
    </recommendedName>
</protein>
<gene>
    <name evidence="2" type="ORF">RF55_5484</name>
</gene>
<dbReference type="OrthoDB" id="9899341at2759"/>
<organism evidence="2 3">
    <name type="scientific">Lasius niger</name>
    <name type="common">Black garden ant</name>
    <dbReference type="NCBI Taxonomy" id="67767"/>
    <lineage>
        <taxon>Eukaryota</taxon>
        <taxon>Metazoa</taxon>
        <taxon>Ecdysozoa</taxon>
        <taxon>Arthropoda</taxon>
        <taxon>Hexapoda</taxon>
        <taxon>Insecta</taxon>
        <taxon>Pterygota</taxon>
        <taxon>Neoptera</taxon>
        <taxon>Endopterygota</taxon>
        <taxon>Hymenoptera</taxon>
        <taxon>Apocrita</taxon>
        <taxon>Aculeata</taxon>
        <taxon>Formicoidea</taxon>
        <taxon>Formicidae</taxon>
        <taxon>Formicinae</taxon>
        <taxon>Lasius</taxon>
        <taxon>Lasius</taxon>
    </lineage>
</organism>
<dbReference type="Pfam" id="PF14780">
    <property type="entry name" value="NEPRO_N"/>
    <property type="match status" value="1"/>
</dbReference>
<sequence>MVALNKALINYYNMSLLKEYKDLQSIIEMEDGVYILPSKQMLEYVLVRTQGFAKLMAKVESIARYTAHFLKARINLGHAWSIAIIAYATVSRIWFCSRETLRKSCNCMRDTTEQNISQQFTPEASDNTNEIRFNTSNKFKIDFPKLLQENASTHNVLDDESDNDDINDIGGMY</sequence>
<dbReference type="InterPro" id="IPR027951">
    <property type="entry name" value="Nepro_N"/>
</dbReference>
<keyword evidence="3" id="KW-1185">Reference proteome</keyword>
<dbReference type="PaxDb" id="67767-A0A0J7KV58"/>
<evidence type="ECO:0000259" key="1">
    <source>
        <dbReference type="Pfam" id="PF14780"/>
    </source>
</evidence>
<dbReference type="Proteomes" id="UP000036403">
    <property type="component" value="Unassembled WGS sequence"/>
</dbReference>
<evidence type="ECO:0000313" key="3">
    <source>
        <dbReference type="Proteomes" id="UP000036403"/>
    </source>
</evidence>
<dbReference type="GO" id="GO:0045747">
    <property type="term" value="P:positive regulation of Notch signaling pathway"/>
    <property type="evidence" value="ECO:0007669"/>
    <property type="project" value="TreeGrafter"/>
</dbReference>
<dbReference type="STRING" id="67767.A0A0J7KV58"/>
<name>A0A0J7KV58_LASNI</name>
<dbReference type="InterPro" id="IPR052835">
    <property type="entry name" value="Nepro"/>
</dbReference>
<proteinExistence type="predicted"/>
<reference evidence="2 3" key="1">
    <citation type="submission" date="2015-04" db="EMBL/GenBank/DDBJ databases">
        <title>Lasius niger genome sequencing.</title>
        <authorList>
            <person name="Konorov E.A."/>
            <person name="Nikitin M.A."/>
            <person name="Kirill M.V."/>
            <person name="Chang P."/>
        </authorList>
    </citation>
    <scope>NUCLEOTIDE SEQUENCE [LARGE SCALE GENOMIC DNA]</scope>
    <source>
        <tissue evidence="2">Whole</tissue>
    </source>
</reference>